<keyword evidence="2" id="KW-1185">Reference proteome</keyword>
<dbReference type="Proteomes" id="UP001066276">
    <property type="component" value="Chromosome 5"/>
</dbReference>
<gene>
    <name evidence="1" type="ORF">NDU88_010583</name>
</gene>
<accession>A0AAV7S1S5</accession>
<dbReference type="EMBL" id="JANPWB010000009">
    <property type="protein sequence ID" value="KAJ1157886.1"/>
    <property type="molecule type" value="Genomic_DNA"/>
</dbReference>
<organism evidence="1 2">
    <name type="scientific">Pleurodeles waltl</name>
    <name type="common">Iberian ribbed newt</name>
    <dbReference type="NCBI Taxonomy" id="8319"/>
    <lineage>
        <taxon>Eukaryota</taxon>
        <taxon>Metazoa</taxon>
        <taxon>Chordata</taxon>
        <taxon>Craniata</taxon>
        <taxon>Vertebrata</taxon>
        <taxon>Euteleostomi</taxon>
        <taxon>Amphibia</taxon>
        <taxon>Batrachia</taxon>
        <taxon>Caudata</taxon>
        <taxon>Salamandroidea</taxon>
        <taxon>Salamandridae</taxon>
        <taxon>Pleurodelinae</taxon>
        <taxon>Pleurodeles</taxon>
    </lineage>
</organism>
<sequence>MQGRQQTISGLLAAVNVAKSAILKLRNDESFNSLIHSTNHMTSKYHLNAIEVPRLRRIPKRIDDGAAESFHPATVGDYYRPQYFELLDTVSVHLTQRFDQEGIQRYEKLEQVLLTGSGMDSIAQYKEIDPLLLKAQLTILSTRSSIRRAGRACSQRPGAGTPCPKKLQGASYLQSAIKRDHHFAARDARAVRDLVQGLRVPRNCKEGEEPHTYRALLSTIITSLRRTRMQSETWCRNSVSQEAARRGRSLIPRSTIKHDHHFAAQDARAVRDLVKRLRVPKSYEEGEEPHTYRALLSTIITSLRGTHVQSETWCRDSMSQEATRRRRSLIPTERY</sequence>
<name>A0AAV7S1S5_PLEWA</name>
<dbReference type="AlphaFoldDB" id="A0AAV7S1S5"/>
<proteinExistence type="predicted"/>
<evidence type="ECO:0000313" key="1">
    <source>
        <dbReference type="EMBL" id="KAJ1157886.1"/>
    </source>
</evidence>
<reference evidence="1" key="1">
    <citation type="journal article" date="2022" name="bioRxiv">
        <title>Sequencing and chromosome-scale assembly of the giantPleurodeles waltlgenome.</title>
        <authorList>
            <person name="Brown T."/>
            <person name="Elewa A."/>
            <person name="Iarovenko S."/>
            <person name="Subramanian E."/>
            <person name="Araus A.J."/>
            <person name="Petzold A."/>
            <person name="Susuki M."/>
            <person name="Suzuki K.-i.T."/>
            <person name="Hayashi T."/>
            <person name="Toyoda A."/>
            <person name="Oliveira C."/>
            <person name="Osipova E."/>
            <person name="Leigh N.D."/>
            <person name="Simon A."/>
            <person name="Yun M.H."/>
        </authorList>
    </citation>
    <scope>NUCLEOTIDE SEQUENCE</scope>
    <source>
        <strain evidence="1">20211129_DDA</strain>
        <tissue evidence="1">Liver</tissue>
    </source>
</reference>
<evidence type="ECO:0000313" key="2">
    <source>
        <dbReference type="Proteomes" id="UP001066276"/>
    </source>
</evidence>
<comment type="caution">
    <text evidence="1">The sequence shown here is derived from an EMBL/GenBank/DDBJ whole genome shotgun (WGS) entry which is preliminary data.</text>
</comment>
<protein>
    <submittedName>
        <fullName evidence="1">Uncharacterized protein</fullName>
    </submittedName>
</protein>